<name>A0A151X1R7_9HYME</name>
<dbReference type="AlphaFoldDB" id="A0A151X1R7"/>
<evidence type="ECO:0000256" key="1">
    <source>
        <dbReference type="SAM" id="MobiDB-lite"/>
    </source>
</evidence>
<feature type="compositionally biased region" description="Polar residues" evidence="1">
    <location>
        <begin position="642"/>
        <end position="667"/>
    </location>
</feature>
<evidence type="ECO:0000313" key="2">
    <source>
        <dbReference type="EMBL" id="KYQ54339.1"/>
    </source>
</evidence>
<dbReference type="STRING" id="64791.A0A151X1R7"/>
<feature type="region of interest" description="Disordered" evidence="1">
    <location>
        <begin position="633"/>
        <end position="712"/>
    </location>
</feature>
<evidence type="ECO:0000313" key="3">
    <source>
        <dbReference type="Proteomes" id="UP000075809"/>
    </source>
</evidence>
<feature type="region of interest" description="Disordered" evidence="1">
    <location>
        <begin position="484"/>
        <end position="513"/>
    </location>
</feature>
<accession>A0A151X1R7</accession>
<gene>
    <name evidence="2" type="ORF">ALC60_06886</name>
</gene>
<feature type="region of interest" description="Disordered" evidence="1">
    <location>
        <begin position="278"/>
        <end position="305"/>
    </location>
</feature>
<sequence length="712" mass="80464">MDDTSEAYKPIENAEITSETNAGGSKAAASIITSSVMLNPLQVGITLMNANQASLIDNNEESVAMDYLQDYPQDDLQRLATVNKEFVKNNGQNQSQIDYQDDNFERDEVEKQVEVDIKRIPDSSVEIQKSIELFHTAPVHEIHYPPEYIQQTSNLGVIETNNIGNWQKSNQPYDQIEQSELRPTYDIYQGNDQDEKSGIKAHTSPHLSQKVNQHEYNALENDVGRPIASIVNTKYSSGTHEQTPLELQSFKYNGIQPVPLVPNQFDDTLYDQSNVQHNFNGNDNGIPPRGKPVAGSTKQETASEPVKPYIPNTYQYSVQQPQLNQPYDHQHSFRSSEIRRPEATQLLLRIVPEGSSVNGGFLVPIPRPYPIEKIVHVPHSHPIEIEKKIPTAEKVQVPVPVPMLHPVHVQAPVERVVDKQIRLPHIYPLHIERVVEKRVPYTVQRLVVQPPPYPLHLRLPAAYPVYPAASLNQPTHTTVPIEKTTEKSVVSSIPPRPYRASTDRPIESSSSTETRFTKYYQKPQETIFTGGNANFHGVASSLTFVPPSQSETNSSQFYSVPYSRPSAYNYNIDVNKNYVPMAHFSNVKLVILPKKFNSHVIMRPHATTMSYTIPSFGRQILYNLVEKDKSVKEEYIGPTPPRKTSQSKVFSQTKSPQFSTNAAQSLANMRKSRQPETQHHGSFRQSKMEYGFKPPMVPSIQYDENTASKVEN</sequence>
<dbReference type="EMBL" id="KQ982585">
    <property type="protein sequence ID" value="KYQ54339.1"/>
    <property type="molecule type" value="Genomic_DNA"/>
</dbReference>
<organism evidence="2 3">
    <name type="scientific">Mycetomoellerius zeteki</name>
    <dbReference type="NCBI Taxonomy" id="64791"/>
    <lineage>
        <taxon>Eukaryota</taxon>
        <taxon>Metazoa</taxon>
        <taxon>Ecdysozoa</taxon>
        <taxon>Arthropoda</taxon>
        <taxon>Hexapoda</taxon>
        <taxon>Insecta</taxon>
        <taxon>Pterygota</taxon>
        <taxon>Neoptera</taxon>
        <taxon>Endopterygota</taxon>
        <taxon>Hymenoptera</taxon>
        <taxon>Apocrita</taxon>
        <taxon>Aculeata</taxon>
        <taxon>Formicoidea</taxon>
        <taxon>Formicidae</taxon>
        <taxon>Myrmicinae</taxon>
        <taxon>Mycetomoellerius</taxon>
    </lineage>
</organism>
<dbReference type="Proteomes" id="UP000075809">
    <property type="component" value="Unassembled WGS sequence"/>
</dbReference>
<feature type="compositionally biased region" description="Polar residues" evidence="1">
    <location>
        <begin position="702"/>
        <end position="712"/>
    </location>
</feature>
<reference evidence="2 3" key="1">
    <citation type="submission" date="2015-09" db="EMBL/GenBank/DDBJ databases">
        <title>Trachymyrmex zeteki WGS genome.</title>
        <authorList>
            <person name="Nygaard S."/>
            <person name="Hu H."/>
            <person name="Boomsma J."/>
            <person name="Zhang G."/>
        </authorList>
    </citation>
    <scope>NUCLEOTIDE SEQUENCE [LARGE SCALE GENOMIC DNA]</scope>
    <source>
        <strain evidence="2">Tzet28-1</strain>
        <tissue evidence="2">Whole body</tissue>
    </source>
</reference>
<protein>
    <submittedName>
        <fullName evidence="2">Uncharacterized protein</fullName>
    </submittedName>
</protein>
<keyword evidence="3" id="KW-1185">Reference proteome</keyword>
<proteinExistence type="predicted"/>